<name>A0A8T0C4L1_9GAMM</name>
<reference evidence="1 2" key="1">
    <citation type="journal article" date="2012" name="J. Bacteriol.">
        <title>Genome sequence of the cycloprodigiosin-producing bacterial strain Pseudoalteromonas rubra ATCC 29570(T).</title>
        <authorList>
            <person name="Xie B.B."/>
            <person name="Shu Y.L."/>
            <person name="Qin Q.L."/>
            <person name="Rong J.C."/>
            <person name="Zhang X.Y."/>
            <person name="Chen X.L."/>
            <person name="Zhou B.C."/>
            <person name="Zhang Y.Z."/>
        </authorList>
    </citation>
    <scope>NUCLEOTIDE SEQUENCE [LARGE SCALE GENOMIC DNA]</scope>
    <source>
        <strain evidence="1 2">DSM 6842</strain>
    </source>
</reference>
<protein>
    <submittedName>
        <fullName evidence="1">Uncharacterized protein</fullName>
    </submittedName>
</protein>
<proteinExistence type="predicted"/>
<dbReference type="Proteomes" id="UP000016480">
    <property type="component" value="Unassembled WGS sequence"/>
</dbReference>
<dbReference type="AlphaFoldDB" id="A0A8T0C4L1"/>
<comment type="caution">
    <text evidence="1">The sequence shown here is derived from an EMBL/GenBank/DDBJ whole genome shotgun (WGS) entry which is preliminary data.</text>
</comment>
<organism evidence="1 2">
    <name type="scientific">Pseudoalteromonas rubra</name>
    <dbReference type="NCBI Taxonomy" id="43658"/>
    <lineage>
        <taxon>Bacteria</taxon>
        <taxon>Pseudomonadati</taxon>
        <taxon>Pseudomonadota</taxon>
        <taxon>Gammaproteobacteria</taxon>
        <taxon>Alteromonadales</taxon>
        <taxon>Pseudoalteromonadaceae</taxon>
        <taxon>Pseudoalteromonas</taxon>
    </lineage>
</organism>
<evidence type="ECO:0000313" key="1">
    <source>
        <dbReference type="EMBL" id="KAF7785697.1"/>
    </source>
</evidence>
<evidence type="ECO:0000313" key="2">
    <source>
        <dbReference type="Proteomes" id="UP000016480"/>
    </source>
</evidence>
<dbReference type="EMBL" id="AHCD03000035">
    <property type="protein sequence ID" value="KAF7785697.1"/>
    <property type="molecule type" value="Genomic_DNA"/>
</dbReference>
<gene>
    <name evidence="1" type="ORF">PRUB_a0059</name>
</gene>
<accession>A0A8T0C4L1</accession>
<sequence>MKRRIERLFSLPVSGKFVIIVSCNIKNSRAGTCLALSWAQIQVLCFTVN</sequence>